<evidence type="ECO:0000313" key="3">
    <source>
        <dbReference type="EMBL" id="EOA02152.1"/>
    </source>
</evidence>
<dbReference type="InterPro" id="IPR007597">
    <property type="entry name" value="CheC"/>
</dbReference>
<dbReference type="InterPro" id="IPR051469">
    <property type="entry name" value="FliN/MopA/SpaO"/>
</dbReference>
<dbReference type="Gene3D" id="3.40.1550.10">
    <property type="entry name" value="CheC-like"/>
    <property type="match status" value="1"/>
</dbReference>
<feature type="domain" description="CheC-like protein" evidence="2">
    <location>
        <begin position="7"/>
        <end position="43"/>
    </location>
</feature>
<evidence type="ECO:0000259" key="2">
    <source>
        <dbReference type="Pfam" id="PF04509"/>
    </source>
</evidence>
<keyword evidence="1" id="KW-0145">Chemotaxis</keyword>
<evidence type="ECO:0000313" key="4">
    <source>
        <dbReference type="Proteomes" id="UP000006772"/>
    </source>
</evidence>
<proteinExistence type="predicted"/>
<dbReference type="CDD" id="cd17910">
    <property type="entry name" value="CheC_ClassII"/>
    <property type="match status" value="1"/>
</dbReference>
<dbReference type="SUPFAM" id="SSF103039">
    <property type="entry name" value="CheC-like"/>
    <property type="match status" value="1"/>
</dbReference>
<dbReference type="InterPro" id="IPR028976">
    <property type="entry name" value="CheC-like_sf"/>
</dbReference>
<dbReference type="AlphaFoldDB" id="A0AAI9N1C2"/>
<dbReference type="RefSeq" id="WP_006465602.1">
    <property type="nucleotide sequence ID" value="NZ_AEEC02000064.1"/>
</dbReference>
<dbReference type="EMBL" id="AEEC02000064">
    <property type="protein sequence ID" value="EOA02152.1"/>
    <property type="molecule type" value="Genomic_DNA"/>
</dbReference>
<sequence>MSILSEIERDALTEIFNVGAGRAAQSLSEIVGDEVRLTVPSVEVLRTDAINEQLLPSIQGRFATVSQNFYGPFDAEAVLLFTEDRALAIVRDMMGSQMSLDQLAEFEREAMCELGNIILNACLSAMADMLEITLNSSLPQYVVSSPEEISSRLSEVQSDERYVLVLHIDLVIEKHQTDGHLIFLLSSTSLHALVEHVQAYLRKIELT</sequence>
<accession>A0AAI9N1C2</accession>
<comment type="caution">
    <text evidence="3">The sequence shown here is derived from an EMBL/GenBank/DDBJ whole genome shotgun (WGS) entry which is preliminary data.</text>
</comment>
<dbReference type="Pfam" id="PF04509">
    <property type="entry name" value="CheC"/>
    <property type="match status" value="1"/>
</dbReference>
<protein>
    <submittedName>
        <fullName evidence="3">CheC, inhibitor of MCP methylation</fullName>
    </submittedName>
</protein>
<name>A0AAI9N1C2_9BURK</name>
<organism evidence="3 4">
    <name type="scientific">Herbaspirillum frisingense GSF30</name>
    <dbReference type="NCBI Taxonomy" id="864073"/>
    <lineage>
        <taxon>Bacteria</taxon>
        <taxon>Pseudomonadati</taxon>
        <taxon>Pseudomonadota</taxon>
        <taxon>Betaproteobacteria</taxon>
        <taxon>Burkholderiales</taxon>
        <taxon>Oxalobacteraceae</taxon>
        <taxon>Herbaspirillum</taxon>
    </lineage>
</organism>
<gene>
    <name evidence="3" type="ORF">HFRIS_023992</name>
</gene>
<dbReference type="GO" id="GO:0016787">
    <property type="term" value="F:hydrolase activity"/>
    <property type="evidence" value="ECO:0007669"/>
    <property type="project" value="InterPro"/>
</dbReference>
<dbReference type="Proteomes" id="UP000006772">
    <property type="component" value="Unassembled WGS sequence"/>
</dbReference>
<evidence type="ECO:0000256" key="1">
    <source>
        <dbReference type="ARBA" id="ARBA00022500"/>
    </source>
</evidence>
<dbReference type="PANTHER" id="PTHR43484:SF1">
    <property type="entry name" value="FLAGELLAR MOTOR SWITCH PROTEIN FLIN"/>
    <property type="match status" value="1"/>
</dbReference>
<dbReference type="GO" id="GO:0006935">
    <property type="term" value="P:chemotaxis"/>
    <property type="evidence" value="ECO:0007669"/>
    <property type="project" value="UniProtKB-KW"/>
</dbReference>
<dbReference type="PANTHER" id="PTHR43484">
    <property type="match status" value="1"/>
</dbReference>
<reference evidence="3 4" key="1">
    <citation type="journal article" date="2013" name="Front. Microbiol.">
        <title>The genome of the endophytic bacterium H. frisingense GSF30(T) identifies diverse strategies in the Herbaspirillum genus to interact with plants.</title>
        <authorList>
            <person name="Straub D."/>
            <person name="Rothballer M."/>
            <person name="Hartmann A."/>
            <person name="Ludewig U."/>
        </authorList>
    </citation>
    <scope>NUCLEOTIDE SEQUENCE [LARGE SCALE GENOMIC DNA]</scope>
    <source>
        <strain evidence="3 4">GSF30</strain>
    </source>
</reference>